<dbReference type="Gene3D" id="3.30.1600.10">
    <property type="entry name" value="SIR2/SIRT2 'Small Domain"/>
    <property type="match status" value="1"/>
</dbReference>
<dbReference type="PANTHER" id="PTHR11085">
    <property type="entry name" value="NAD-DEPENDENT PROTEIN DEACYLASE SIRTUIN-5, MITOCHONDRIAL-RELATED"/>
    <property type="match status" value="1"/>
</dbReference>
<feature type="binding site" evidence="3">
    <location>
        <begin position="170"/>
        <end position="172"/>
    </location>
    <ligand>
        <name>NAD(+)</name>
        <dbReference type="ChEBI" id="CHEBI:57540"/>
    </ligand>
</feature>
<comment type="catalytic activity">
    <reaction evidence="3">
        <text>N(6)-acetyl-L-lysyl-[protein] + NAD(+) + H2O = 2''-O-acetyl-ADP-D-ribose + nicotinamide + L-lysyl-[protein]</text>
        <dbReference type="Rhea" id="RHEA:43636"/>
        <dbReference type="Rhea" id="RHEA-COMP:9752"/>
        <dbReference type="Rhea" id="RHEA-COMP:10731"/>
        <dbReference type="ChEBI" id="CHEBI:15377"/>
        <dbReference type="ChEBI" id="CHEBI:17154"/>
        <dbReference type="ChEBI" id="CHEBI:29969"/>
        <dbReference type="ChEBI" id="CHEBI:57540"/>
        <dbReference type="ChEBI" id="CHEBI:61930"/>
        <dbReference type="ChEBI" id="CHEBI:83767"/>
        <dbReference type="EC" id="2.3.1.286"/>
    </reaction>
</comment>
<feature type="binding site" evidence="3">
    <location>
        <position position="214"/>
    </location>
    <ligand>
        <name>NAD(+)</name>
        <dbReference type="ChEBI" id="CHEBI:57540"/>
    </ligand>
</feature>
<dbReference type="PROSITE" id="PS50305">
    <property type="entry name" value="SIRTUIN"/>
    <property type="match status" value="1"/>
</dbReference>
<comment type="catalytic activity">
    <reaction evidence="3">
        <text>N(6)-succinyl-L-lysyl-[protein] + NAD(+) + H2O = 2''-O-succinyl-ADP-D-ribose + nicotinamide + L-lysyl-[protein]</text>
        <dbReference type="Rhea" id="RHEA:47668"/>
        <dbReference type="Rhea" id="RHEA-COMP:9752"/>
        <dbReference type="Rhea" id="RHEA-COMP:11877"/>
        <dbReference type="ChEBI" id="CHEBI:15377"/>
        <dbReference type="ChEBI" id="CHEBI:17154"/>
        <dbReference type="ChEBI" id="CHEBI:29969"/>
        <dbReference type="ChEBI" id="CHEBI:57540"/>
        <dbReference type="ChEBI" id="CHEBI:87830"/>
        <dbReference type="ChEBI" id="CHEBI:87832"/>
    </reaction>
</comment>
<sequence length="230" mass="25723">MKKLVVLSGAGISAESGISTFRDNNGLWDNFRIEDVATPEAWIRNQELVLDFYNQRRKQAADVKPNAAHYALAELEKHFDVTIVTQNVDNLHEIAGSTKVIHLHGELFKSRSTKDPKLVYDMAGWELKTGDLCELGSQLRPHIVWFGEEVPMMEVAVDVTEQADLFLVIGTSLAVYPAAGLVHYVPVGKRIYIVDPAKPDITLKSNMVFIQEKATTGMQTLIKKYLLPES</sequence>
<dbReference type="InterPro" id="IPR050134">
    <property type="entry name" value="NAD-dep_sirtuin_deacylases"/>
</dbReference>
<comment type="caution">
    <text evidence="3 4">Lacks conserved residue(s) required for the propagation of feature annotation.</text>
</comment>
<evidence type="ECO:0000256" key="1">
    <source>
        <dbReference type="ARBA" id="ARBA00022679"/>
    </source>
</evidence>
<evidence type="ECO:0000313" key="7">
    <source>
        <dbReference type="Proteomes" id="UP000632339"/>
    </source>
</evidence>
<dbReference type="InterPro" id="IPR026591">
    <property type="entry name" value="Sirtuin_cat_small_dom_sf"/>
</dbReference>
<comment type="domain">
    <text evidence="3">2 residues (Tyr-53 and Arg-56) present in a large hydrophobic pocket are probably involved in substrate specificity. They are important for desuccinylation activity, but dispensable for deacetylation activity.</text>
</comment>
<organism evidence="6 7">
    <name type="scientific">Dyadobacter beijingensis</name>
    <dbReference type="NCBI Taxonomy" id="365489"/>
    <lineage>
        <taxon>Bacteria</taxon>
        <taxon>Pseudomonadati</taxon>
        <taxon>Bacteroidota</taxon>
        <taxon>Cytophagia</taxon>
        <taxon>Cytophagales</taxon>
        <taxon>Spirosomataceae</taxon>
        <taxon>Dyadobacter</taxon>
    </lineage>
</organism>
<keyword evidence="3" id="KW-0963">Cytoplasm</keyword>
<evidence type="ECO:0000256" key="2">
    <source>
        <dbReference type="ARBA" id="ARBA00023027"/>
    </source>
</evidence>
<gene>
    <name evidence="3 6" type="primary">cobB</name>
    <name evidence="6" type="ORF">GCM10010967_27420</name>
</gene>
<feature type="binding site" evidence="3">
    <location>
        <position position="53"/>
    </location>
    <ligand>
        <name>substrate</name>
    </ligand>
</feature>
<dbReference type="SUPFAM" id="SSF52467">
    <property type="entry name" value="DHS-like NAD/FAD-binding domain"/>
    <property type="match status" value="1"/>
</dbReference>
<dbReference type="EMBL" id="BMLI01000001">
    <property type="protein sequence ID" value="GGM92755.1"/>
    <property type="molecule type" value="Genomic_DNA"/>
</dbReference>
<feature type="binding site" evidence="3">
    <location>
        <position position="56"/>
    </location>
    <ligand>
        <name>substrate</name>
    </ligand>
</feature>
<feature type="binding site" evidence="3">
    <location>
        <begin position="9"/>
        <end position="28"/>
    </location>
    <ligand>
        <name>NAD(+)</name>
        <dbReference type="ChEBI" id="CHEBI:57540"/>
    </ligand>
</feature>
<reference evidence="7" key="1">
    <citation type="journal article" date="2019" name="Int. J. Syst. Evol. Microbiol.">
        <title>The Global Catalogue of Microorganisms (GCM) 10K type strain sequencing project: providing services to taxonomists for standard genome sequencing and annotation.</title>
        <authorList>
            <consortium name="The Broad Institute Genomics Platform"/>
            <consortium name="The Broad Institute Genome Sequencing Center for Infectious Disease"/>
            <person name="Wu L."/>
            <person name="Ma J."/>
        </authorList>
    </citation>
    <scope>NUCLEOTIDE SEQUENCE [LARGE SCALE GENOMIC DNA]</scope>
    <source>
        <strain evidence="7">CGMCC 1.6375</strain>
    </source>
</reference>
<evidence type="ECO:0000256" key="3">
    <source>
        <dbReference type="HAMAP-Rule" id="MF_01121"/>
    </source>
</evidence>
<feature type="binding site" evidence="3">
    <location>
        <begin position="86"/>
        <end position="89"/>
    </location>
    <ligand>
        <name>NAD(+)</name>
        <dbReference type="ChEBI" id="CHEBI:57540"/>
    </ligand>
</feature>
<comment type="caution">
    <text evidence="6">The sequence shown here is derived from an EMBL/GenBank/DDBJ whole genome shotgun (WGS) entry which is preliminary data.</text>
</comment>
<dbReference type="Proteomes" id="UP000632339">
    <property type="component" value="Unassembled WGS sequence"/>
</dbReference>
<dbReference type="CDD" id="cd01412">
    <property type="entry name" value="SIRT5_Af1_CobB"/>
    <property type="match status" value="1"/>
</dbReference>
<dbReference type="PANTHER" id="PTHR11085:SF4">
    <property type="entry name" value="NAD-DEPENDENT PROTEIN DEACYLASE"/>
    <property type="match status" value="1"/>
</dbReference>
<dbReference type="HAMAP" id="MF_01121">
    <property type="entry name" value="Sirtuin_ClassIII"/>
    <property type="match status" value="1"/>
</dbReference>
<evidence type="ECO:0000259" key="5">
    <source>
        <dbReference type="PROSITE" id="PS50305"/>
    </source>
</evidence>
<comment type="function">
    <text evidence="3">NAD-dependent lysine deacetylase and desuccinylase that specifically removes acetyl and succinyl groups on target proteins. Modulates the activities of several proteins which are inactive in their acylated form.</text>
</comment>
<keyword evidence="7" id="KW-1185">Reference proteome</keyword>
<accession>A0ABQ2HVE8</accession>
<dbReference type="Pfam" id="PF02146">
    <property type="entry name" value="SIR2"/>
    <property type="match status" value="1"/>
</dbReference>
<keyword evidence="2 3" id="KW-0520">NAD</keyword>
<comment type="similarity">
    <text evidence="3">Belongs to the sirtuin family. Class III subfamily.</text>
</comment>
<keyword evidence="1" id="KW-0808">Transferase</keyword>
<dbReference type="Gene3D" id="3.40.50.1220">
    <property type="entry name" value="TPP-binding domain"/>
    <property type="match status" value="1"/>
</dbReference>
<evidence type="ECO:0000256" key="4">
    <source>
        <dbReference type="PROSITE-ProRule" id="PRU00236"/>
    </source>
</evidence>
<feature type="active site" description="Proton acceptor" evidence="3">
    <location>
        <position position="104"/>
    </location>
</feature>
<name>A0ABQ2HVE8_9BACT</name>
<feature type="domain" description="Deacetylase sirtuin-type" evidence="5">
    <location>
        <begin position="1"/>
        <end position="229"/>
    </location>
</feature>
<protein>
    <recommendedName>
        <fullName evidence="3">NAD-dependent protein deacylase</fullName>
        <ecNumber evidence="3">2.3.1.286</ecNumber>
    </recommendedName>
    <alternativeName>
        <fullName evidence="3">Regulatory protein SIR2 homolog</fullName>
    </alternativeName>
</protein>
<comment type="subcellular location">
    <subcellularLocation>
        <location evidence="3">Cytoplasm</location>
    </subcellularLocation>
</comment>
<evidence type="ECO:0000313" key="6">
    <source>
        <dbReference type="EMBL" id="GGM92755.1"/>
    </source>
</evidence>
<dbReference type="EC" id="2.3.1.286" evidence="3"/>
<dbReference type="InterPro" id="IPR029035">
    <property type="entry name" value="DHS-like_NAD/FAD-binding_dom"/>
</dbReference>
<dbReference type="InterPro" id="IPR027546">
    <property type="entry name" value="Sirtuin_class_III"/>
</dbReference>
<dbReference type="RefSeq" id="WP_019943303.1">
    <property type="nucleotide sequence ID" value="NZ_BMLI01000001.1"/>
</dbReference>
<proteinExistence type="inferred from homology"/>
<dbReference type="InterPro" id="IPR026590">
    <property type="entry name" value="Ssirtuin_cat_dom"/>
</dbReference>
<dbReference type="InterPro" id="IPR003000">
    <property type="entry name" value="Sirtuin"/>
</dbReference>